<dbReference type="GO" id="GO:0035303">
    <property type="term" value="P:regulation of dephosphorylation"/>
    <property type="evidence" value="ECO:0007669"/>
    <property type="project" value="InterPro"/>
</dbReference>
<dbReference type="RefSeq" id="XP_068364133.1">
    <property type="nucleotide sequence ID" value="XM_068500816.1"/>
</dbReference>
<feature type="domain" description="EF-hand" evidence="4">
    <location>
        <begin position="357"/>
        <end position="384"/>
    </location>
</feature>
<keyword evidence="6" id="KW-1185">Reference proteome</keyword>
<evidence type="ECO:0000256" key="3">
    <source>
        <dbReference type="ARBA" id="ARBA00022837"/>
    </source>
</evidence>
<name>A0A1J4KNL3_9EUKA</name>
<evidence type="ECO:0000313" key="5">
    <source>
        <dbReference type="EMBL" id="OHT10997.1"/>
    </source>
</evidence>
<protein>
    <recommendedName>
        <fullName evidence="4">EF-hand domain-containing protein</fullName>
    </recommendedName>
</protein>
<dbReference type="PANTHER" id="PTHR12085:SF3">
    <property type="entry name" value="SERINE_THREONINE-PROTEIN PHOSPHATASE 2A REGULATORY SUBUNIT B'' SUBUNIT GAMMA"/>
    <property type="match status" value="1"/>
</dbReference>
<dbReference type="Proteomes" id="UP000179807">
    <property type="component" value="Unassembled WGS sequence"/>
</dbReference>
<dbReference type="PROSITE" id="PS50222">
    <property type="entry name" value="EF_HAND_2"/>
    <property type="match status" value="1"/>
</dbReference>
<evidence type="ECO:0000256" key="2">
    <source>
        <dbReference type="ARBA" id="ARBA00022490"/>
    </source>
</evidence>
<dbReference type="SUPFAM" id="SSF47473">
    <property type="entry name" value="EF-hand"/>
    <property type="match status" value="1"/>
</dbReference>
<keyword evidence="3" id="KW-0106">Calcium</keyword>
<dbReference type="EMBL" id="MLAK01000596">
    <property type="protein sequence ID" value="OHT10997.1"/>
    <property type="molecule type" value="Genomic_DNA"/>
</dbReference>
<dbReference type="InterPro" id="IPR018247">
    <property type="entry name" value="EF_Hand_1_Ca_BS"/>
</dbReference>
<comment type="subcellular location">
    <subcellularLocation>
        <location evidence="1">Cytoplasm</location>
    </subcellularLocation>
</comment>
<dbReference type="InterPro" id="IPR039865">
    <property type="entry name" value="PPP2R3C"/>
</dbReference>
<reference evidence="5" key="1">
    <citation type="submission" date="2016-10" db="EMBL/GenBank/DDBJ databases">
        <authorList>
            <person name="Benchimol M."/>
            <person name="Almeida L.G."/>
            <person name="Vasconcelos A.T."/>
            <person name="Perreira-Neves A."/>
            <person name="Rosa I.A."/>
            <person name="Tasca T."/>
            <person name="Bogo M.R."/>
            <person name="de Souza W."/>
        </authorList>
    </citation>
    <scope>NUCLEOTIDE SEQUENCE [LARGE SCALE GENOMIC DNA]</scope>
    <source>
        <strain evidence="5">K</strain>
    </source>
</reference>
<evidence type="ECO:0000259" key="4">
    <source>
        <dbReference type="PROSITE" id="PS50222"/>
    </source>
</evidence>
<dbReference type="OrthoDB" id="10265007at2759"/>
<dbReference type="VEuPathDB" id="TrichDB:TRFO_19490"/>
<sequence length="462" mass="54663">MHYSIFIFEIKNFFSKENISFKRTEKFKIMSLLANTEKVLNFLDENNEVRKEYHRLLEASNLNSAVPPFFSSNSSGQQMVYSAVMKLTKDNILSTMRKQYPRIMDINNLRIEFQKMKFQASPKYMKYSEYCALKQKWPEKYSNYLTSKLFFDLSIPQFHTIRPEDLYMHLSIQSVALTFYHKLMQIDKKNKGALTKTKFSLFVRDISSRFPFMENIIKTYAEDGQSMYIVFVTEKFFTELDPLQTGTISIQKIISSELFLELIKLEIDRQNNRSTKNIFCEQLALLYFDDFYDMDTDEDGILAKDDLLHMPSTRFTESFVNRLFDSMILSEVFDFSWFCRFKSAYNNLGKPWANQIFFDILDIDNNGEINETEMNYFFHDLSRDFSEFFKRDPPSFKDYINELRDSCSITNSIAKSEFIQSKESYKLVKHLVDLKAYAKWECGEDIPARSDCEEDENSSISS</sequence>
<dbReference type="GeneID" id="94835520"/>
<dbReference type="InterPro" id="IPR002048">
    <property type="entry name" value="EF_hand_dom"/>
</dbReference>
<evidence type="ECO:0000256" key="1">
    <source>
        <dbReference type="ARBA" id="ARBA00004496"/>
    </source>
</evidence>
<evidence type="ECO:0000313" key="6">
    <source>
        <dbReference type="Proteomes" id="UP000179807"/>
    </source>
</evidence>
<dbReference type="PROSITE" id="PS00018">
    <property type="entry name" value="EF_HAND_1"/>
    <property type="match status" value="2"/>
</dbReference>
<comment type="caution">
    <text evidence="5">The sequence shown here is derived from an EMBL/GenBank/DDBJ whole genome shotgun (WGS) entry which is preliminary data.</text>
</comment>
<dbReference type="AlphaFoldDB" id="A0A1J4KNL3"/>
<keyword evidence="2" id="KW-0963">Cytoplasm</keyword>
<dbReference type="GO" id="GO:0005819">
    <property type="term" value="C:spindle"/>
    <property type="evidence" value="ECO:0007669"/>
    <property type="project" value="TreeGrafter"/>
</dbReference>
<dbReference type="GO" id="GO:0030865">
    <property type="term" value="P:cortical cytoskeleton organization"/>
    <property type="evidence" value="ECO:0007669"/>
    <property type="project" value="TreeGrafter"/>
</dbReference>
<dbReference type="PANTHER" id="PTHR12085">
    <property type="entry name" value="SERINE/THREONINE-PROTEIN PHOSPHATASE 2A REGULATORY SUBUNIT B'' SUBUNIT GAMMA"/>
    <property type="match status" value="1"/>
</dbReference>
<proteinExistence type="predicted"/>
<dbReference type="GO" id="GO:0005509">
    <property type="term" value="F:calcium ion binding"/>
    <property type="evidence" value="ECO:0007669"/>
    <property type="project" value="InterPro"/>
</dbReference>
<organism evidence="5 6">
    <name type="scientific">Tritrichomonas foetus</name>
    <dbReference type="NCBI Taxonomy" id="1144522"/>
    <lineage>
        <taxon>Eukaryota</taxon>
        <taxon>Metamonada</taxon>
        <taxon>Parabasalia</taxon>
        <taxon>Tritrichomonadida</taxon>
        <taxon>Tritrichomonadidae</taxon>
        <taxon>Tritrichomonas</taxon>
    </lineage>
</organism>
<gene>
    <name evidence="5" type="ORF">TRFO_19490</name>
</gene>
<dbReference type="GO" id="GO:0005737">
    <property type="term" value="C:cytoplasm"/>
    <property type="evidence" value="ECO:0007669"/>
    <property type="project" value="UniProtKB-SubCell"/>
</dbReference>
<dbReference type="InterPro" id="IPR011992">
    <property type="entry name" value="EF-hand-dom_pair"/>
</dbReference>
<accession>A0A1J4KNL3</accession>
<dbReference type="GO" id="GO:0000226">
    <property type="term" value="P:microtubule cytoskeleton organization"/>
    <property type="evidence" value="ECO:0007669"/>
    <property type="project" value="TreeGrafter"/>
</dbReference>
<dbReference type="Gene3D" id="1.10.238.10">
    <property type="entry name" value="EF-hand"/>
    <property type="match status" value="1"/>
</dbReference>